<protein>
    <submittedName>
        <fullName evidence="1">Peptidase inhibitor 16like [Musca domestica]</fullName>
    </submittedName>
</protein>
<dbReference type="Gene3D" id="3.40.33.10">
    <property type="entry name" value="CAP"/>
    <property type="match status" value="1"/>
</dbReference>
<dbReference type="OrthoDB" id="414826at2759"/>
<dbReference type="InterPro" id="IPR035940">
    <property type="entry name" value="CAP_sf"/>
</dbReference>
<feature type="non-terminal residue" evidence="1">
    <location>
        <position position="152"/>
    </location>
</feature>
<dbReference type="SUPFAM" id="SSF55797">
    <property type="entry name" value="PR-1-like"/>
    <property type="match status" value="1"/>
</dbReference>
<sequence length="152" mass="17529">MNIISQFVFIYTLLKDFAQTTAPALASSVLNEQTFKNIRPFEKSLANTSGTYYHLNDVYEYEEETVEFKGHRNFQVMELNLPSCKGPMTSQGLSEKEKNGIIQLHNDLRKKISNGTIEGLPRAKFMNTMYWNSSLEDECKKWLNRCPDGFNV</sequence>
<proteinExistence type="predicted"/>
<accession>A0A0K2VF77</accession>
<dbReference type="EMBL" id="HACA01031797">
    <property type="protein sequence ID" value="CDW49158.1"/>
    <property type="molecule type" value="Transcribed_RNA"/>
</dbReference>
<name>A0A0K2VF77_LEPSM</name>
<organism evidence="1">
    <name type="scientific">Lepeophtheirus salmonis</name>
    <name type="common">Salmon louse</name>
    <name type="synonym">Caligus salmonis</name>
    <dbReference type="NCBI Taxonomy" id="72036"/>
    <lineage>
        <taxon>Eukaryota</taxon>
        <taxon>Metazoa</taxon>
        <taxon>Ecdysozoa</taxon>
        <taxon>Arthropoda</taxon>
        <taxon>Crustacea</taxon>
        <taxon>Multicrustacea</taxon>
        <taxon>Hexanauplia</taxon>
        <taxon>Copepoda</taxon>
        <taxon>Siphonostomatoida</taxon>
        <taxon>Caligidae</taxon>
        <taxon>Lepeophtheirus</taxon>
    </lineage>
</organism>
<evidence type="ECO:0000313" key="1">
    <source>
        <dbReference type="EMBL" id="CDW49158.1"/>
    </source>
</evidence>
<reference evidence="1" key="1">
    <citation type="submission" date="2014-05" db="EMBL/GenBank/DDBJ databases">
        <authorList>
            <person name="Chronopoulou M."/>
        </authorList>
    </citation>
    <scope>NUCLEOTIDE SEQUENCE</scope>
    <source>
        <tissue evidence="1">Whole organism</tissue>
    </source>
</reference>
<dbReference type="AlphaFoldDB" id="A0A0K2VF77"/>